<name>A0A6M2BNJ3_9GAMM</name>
<dbReference type="RefSeq" id="WP_166252894.1">
    <property type="nucleotide sequence ID" value="NZ_JAAMOW010000002.1"/>
</dbReference>
<accession>A0A6M2BNJ3</accession>
<dbReference type="EMBL" id="JAAMOW010000002">
    <property type="protein sequence ID" value="NGY04176.1"/>
    <property type="molecule type" value="Genomic_DNA"/>
</dbReference>
<dbReference type="Proteomes" id="UP000472676">
    <property type="component" value="Unassembled WGS sequence"/>
</dbReference>
<sequence>MVGTLKVAIAALALSLPVAAAFAAPKAPSPGHAAEHGAHHYIYYPDKRIYYAPETQMWFWPDGDSWMSGGALPVFYQQYASRGYNVYLDVSRPYEAQRDVSAGYRRHQWTPYHYGDDSDDRDASDHRRHGGAGK</sequence>
<keyword evidence="2" id="KW-0732">Signal</keyword>
<gene>
    <name evidence="3" type="ORF">G7Y85_05325</name>
</gene>
<evidence type="ECO:0008006" key="5">
    <source>
        <dbReference type="Google" id="ProtNLM"/>
    </source>
</evidence>
<feature type="chain" id="PRO_5026894298" description="BcpO-related WXXGXW repeat protein" evidence="2">
    <location>
        <begin position="24"/>
        <end position="134"/>
    </location>
</feature>
<organism evidence="3 4">
    <name type="scientific">Solimonas terrae</name>
    <dbReference type="NCBI Taxonomy" id="1396819"/>
    <lineage>
        <taxon>Bacteria</taxon>
        <taxon>Pseudomonadati</taxon>
        <taxon>Pseudomonadota</taxon>
        <taxon>Gammaproteobacteria</taxon>
        <taxon>Nevskiales</taxon>
        <taxon>Nevskiaceae</taxon>
        <taxon>Solimonas</taxon>
    </lineage>
</organism>
<feature type="region of interest" description="Disordered" evidence="1">
    <location>
        <begin position="110"/>
        <end position="134"/>
    </location>
</feature>
<evidence type="ECO:0000313" key="4">
    <source>
        <dbReference type="Proteomes" id="UP000472676"/>
    </source>
</evidence>
<evidence type="ECO:0000313" key="3">
    <source>
        <dbReference type="EMBL" id="NGY04176.1"/>
    </source>
</evidence>
<reference evidence="3 4" key="1">
    <citation type="journal article" date="2014" name="Int. J. Syst. Evol. Microbiol.">
        <title>Solimonas terrae sp. nov., isolated from soil.</title>
        <authorList>
            <person name="Kim S.J."/>
            <person name="Moon J.Y."/>
            <person name="Weon H.Y."/>
            <person name="Ahn J.H."/>
            <person name="Chen W.M."/>
            <person name="Kwon S.W."/>
        </authorList>
    </citation>
    <scope>NUCLEOTIDE SEQUENCE [LARGE SCALE GENOMIC DNA]</scope>
    <source>
        <strain evidence="3 4">KIS83-12</strain>
    </source>
</reference>
<evidence type="ECO:0000256" key="1">
    <source>
        <dbReference type="SAM" id="MobiDB-lite"/>
    </source>
</evidence>
<protein>
    <recommendedName>
        <fullName evidence="5">BcpO-related WXXGXW repeat protein</fullName>
    </recommendedName>
</protein>
<comment type="caution">
    <text evidence="3">The sequence shown here is derived from an EMBL/GenBank/DDBJ whole genome shotgun (WGS) entry which is preliminary data.</text>
</comment>
<feature type="signal peptide" evidence="2">
    <location>
        <begin position="1"/>
        <end position="23"/>
    </location>
</feature>
<evidence type="ECO:0000256" key="2">
    <source>
        <dbReference type="SAM" id="SignalP"/>
    </source>
</evidence>
<proteinExistence type="predicted"/>
<dbReference type="AlphaFoldDB" id="A0A6M2BNJ3"/>
<keyword evidence="4" id="KW-1185">Reference proteome</keyword>